<keyword evidence="1" id="KW-0472">Membrane</keyword>
<dbReference type="InParanoid" id="A0A0C3NMR9"/>
<feature type="transmembrane region" description="Helical" evidence="1">
    <location>
        <begin position="76"/>
        <end position="96"/>
    </location>
</feature>
<evidence type="ECO:0000313" key="3">
    <source>
        <dbReference type="EMBL" id="KIN96633.1"/>
    </source>
</evidence>
<dbReference type="PANTHER" id="PTHR40465:SF1">
    <property type="entry name" value="DUF6534 DOMAIN-CONTAINING PROTEIN"/>
    <property type="match status" value="1"/>
</dbReference>
<feature type="transmembrane region" description="Helical" evidence="1">
    <location>
        <begin position="36"/>
        <end position="56"/>
    </location>
</feature>
<feature type="domain" description="DUF6534" evidence="2">
    <location>
        <begin position="81"/>
        <end position="169"/>
    </location>
</feature>
<keyword evidence="1" id="KW-1133">Transmembrane helix</keyword>
<dbReference type="Pfam" id="PF20152">
    <property type="entry name" value="DUF6534"/>
    <property type="match status" value="1"/>
</dbReference>
<dbReference type="InterPro" id="IPR045339">
    <property type="entry name" value="DUF6534"/>
</dbReference>
<evidence type="ECO:0000259" key="2">
    <source>
        <dbReference type="Pfam" id="PF20152"/>
    </source>
</evidence>
<dbReference type="HOGENOM" id="CLU_046025_14_1_1"/>
<reference evidence="4" key="2">
    <citation type="submission" date="2015-01" db="EMBL/GenBank/DDBJ databases">
        <title>Evolutionary Origins and Diversification of the Mycorrhizal Mutualists.</title>
        <authorList>
            <consortium name="DOE Joint Genome Institute"/>
            <consortium name="Mycorrhizal Genomics Consortium"/>
            <person name="Kohler A."/>
            <person name="Kuo A."/>
            <person name="Nagy L.G."/>
            <person name="Floudas D."/>
            <person name="Copeland A."/>
            <person name="Barry K.W."/>
            <person name="Cichocki N."/>
            <person name="Veneault-Fourrey C."/>
            <person name="LaButti K."/>
            <person name="Lindquist E.A."/>
            <person name="Lipzen A."/>
            <person name="Lundell T."/>
            <person name="Morin E."/>
            <person name="Murat C."/>
            <person name="Riley R."/>
            <person name="Ohm R."/>
            <person name="Sun H."/>
            <person name="Tunlid A."/>
            <person name="Henrissat B."/>
            <person name="Grigoriev I.V."/>
            <person name="Hibbett D.S."/>
            <person name="Martin F."/>
        </authorList>
    </citation>
    <scope>NUCLEOTIDE SEQUENCE [LARGE SCALE GENOMIC DNA]</scope>
    <source>
        <strain evidence="4">Marx 270</strain>
    </source>
</reference>
<proteinExistence type="predicted"/>
<dbReference type="Proteomes" id="UP000054217">
    <property type="component" value="Unassembled WGS sequence"/>
</dbReference>
<feature type="transmembrane region" description="Helical" evidence="1">
    <location>
        <begin position="6"/>
        <end position="24"/>
    </location>
</feature>
<keyword evidence="1" id="KW-0812">Transmembrane</keyword>
<dbReference type="EMBL" id="KN832043">
    <property type="protein sequence ID" value="KIN96633.1"/>
    <property type="molecule type" value="Genomic_DNA"/>
</dbReference>
<keyword evidence="4" id="KW-1185">Reference proteome</keyword>
<feature type="transmembrane region" description="Helical" evidence="1">
    <location>
        <begin position="116"/>
        <end position="136"/>
    </location>
</feature>
<accession>A0A0C3NMR9</accession>
<dbReference type="PANTHER" id="PTHR40465">
    <property type="entry name" value="CHROMOSOME 1, WHOLE GENOME SHOTGUN SEQUENCE"/>
    <property type="match status" value="1"/>
</dbReference>
<name>A0A0C3NMR9_PISTI</name>
<protein>
    <recommendedName>
        <fullName evidence="2">DUF6534 domain-containing protein</fullName>
    </recommendedName>
</protein>
<evidence type="ECO:0000256" key="1">
    <source>
        <dbReference type="SAM" id="Phobius"/>
    </source>
</evidence>
<evidence type="ECO:0000313" key="4">
    <source>
        <dbReference type="Proteomes" id="UP000054217"/>
    </source>
</evidence>
<dbReference type="OrthoDB" id="2971182at2759"/>
<sequence length="190" mass="21055">MPWDLSVTLATTSLTAFFVQCFYAHRVWIIGERNKLLTGAVLIAALVQLVFGFALLEATRHTGSMATLFNSPYAPVNAMGSAICDTIITASVFLYLRRSQFRILRKENYIHKLNLVFVQMGLITCSTALATAVLYYSDQLTGQYLTVAPAFILSKAYSNSMLAVLNARKLVCCDHQRHASLELPTLSSIH</sequence>
<gene>
    <name evidence="3" type="ORF">M404DRAFT_1006654</name>
</gene>
<dbReference type="AlphaFoldDB" id="A0A0C3NMR9"/>
<reference evidence="3 4" key="1">
    <citation type="submission" date="2014-04" db="EMBL/GenBank/DDBJ databases">
        <authorList>
            <consortium name="DOE Joint Genome Institute"/>
            <person name="Kuo A."/>
            <person name="Kohler A."/>
            <person name="Costa M.D."/>
            <person name="Nagy L.G."/>
            <person name="Floudas D."/>
            <person name="Copeland A."/>
            <person name="Barry K.W."/>
            <person name="Cichocki N."/>
            <person name="Veneault-Fourrey C."/>
            <person name="LaButti K."/>
            <person name="Lindquist E.A."/>
            <person name="Lipzen A."/>
            <person name="Lundell T."/>
            <person name="Morin E."/>
            <person name="Murat C."/>
            <person name="Sun H."/>
            <person name="Tunlid A."/>
            <person name="Henrissat B."/>
            <person name="Grigoriev I.V."/>
            <person name="Hibbett D.S."/>
            <person name="Martin F."/>
            <person name="Nordberg H.P."/>
            <person name="Cantor M.N."/>
            <person name="Hua S.X."/>
        </authorList>
    </citation>
    <scope>NUCLEOTIDE SEQUENCE [LARGE SCALE GENOMIC DNA]</scope>
    <source>
        <strain evidence="3 4">Marx 270</strain>
    </source>
</reference>
<organism evidence="3 4">
    <name type="scientific">Pisolithus tinctorius Marx 270</name>
    <dbReference type="NCBI Taxonomy" id="870435"/>
    <lineage>
        <taxon>Eukaryota</taxon>
        <taxon>Fungi</taxon>
        <taxon>Dikarya</taxon>
        <taxon>Basidiomycota</taxon>
        <taxon>Agaricomycotina</taxon>
        <taxon>Agaricomycetes</taxon>
        <taxon>Agaricomycetidae</taxon>
        <taxon>Boletales</taxon>
        <taxon>Sclerodermatineae</taxon>
        <taxon>Pisolithaceae</taxon>
        <taxon>Pisolithus</taxon>
    </lineage>
</organism>